<gene>
    <name evidence="1" type="ORF">PQR62_14135</name>
</gene>
<dbReference type="EMBL" id="JAQQFM010000006">
    <property type="protein sequence ID" value="MFL9925413.1"/>
    <property type="molecule type" value="Genomic_DNA"/>
</dbReference>
<keyword evidence="2" id="KW-1185">Reference proteome</keyword>
<sequence>MFDTSENFFKPIPFIADGASAPLLDKEQFPFLYNSGGKLEQLAQPKGRLITMSPEEPGLEMGQRYSGIRHWPKEIVSPYGNYQITEFDFGVQEVRYASLPANARNAQAFGMTLLHPGECVRFQYDQLVMSDYTYGKWAGYQSPYIGAARELELLTINPTDLEFHDFPHVFVSRDDVPLVISVARWRVYVNEISLADLWIAPGDAIVLPPKLMPPPPEAGMPEEYARRLVVDMHGNRNSAQACRFVEGKPALATTTVLANSTRMSEPEYAPRYHEEKHATLHVKLPFYQLEQADQLATVQAMPAGEMSK</sequence>
<dbReference type="RefSeq" id="WP_408158606.1">
    <property type="nucleotide sequence ID" value="NZ_JAQQFM010000006.1"/>
</dbReference>
<accession>A0ABW9A940</accession>
<dbReference type="Proteomes" id="UP001629246">
    <property type="component" value="Unassembled WGS sequence"/>
</dbReference>
<comment type="caution">
    <text evidence="1">The sequence shown here is derived from an EMBL/GenBank/DDBJ whole genome shotgun (WGS) entry which is preliminary data.</text>
</comment>
<organism evidence="1 2">
    <name type="scientific">Herbaspirillum lusitanum</name>
    <dbReference type="NCBI Taxonomy" id="213312"/>
    <lineage>
        <taxon>Bacteria</taxon>
        <taxon>Pseudomonadati</taxon>
        <taxon>Pseudomonadota</taxon>
        <taxon>Betaproteobacteria</taxon>
        <taxon>Burkholderiales</taxon>
        <taxon>Oxalobacteraceae</taxon>
        <taxon>Herbaspirillum</taxon>
    </lineage>
</organism>
<proteinExistence type="predicted"/>
<evidence type="ECO:0000313" key="2">
    <source>
        <dbReference type="Proteomes" id="UP001629246"/>
    </source>
</evidence>
<evidence type="ECO:0000313" key="1">
    <source>
        <dbReference type="EMBL" id="MFL9925413.1"/>
    </source>
</evidence>
<name>A0ABW9A940_9BURK</name>
<protein>
    <submittedName>
        <fullName evidence="1">Uncharacterized protein</fullName>
    </submittedName>
</protein>
<reference evidence="1 2" key="1">
    <citation type="journal article" date="2024" name="Chem. Sci.">
        <title>Discovery of megapolipeptins by genome mining of a Burkholderiales bacteria collection.</title>
        <authorList>
            <person name="Paulo B.S."/>
            <person name="Recchia M.J.J."/>
            <person name="Lee S."/>
            <person name="Fergusson C.H."/>
            <person name="Romanowski S.B."/>
            <person name="Hernandez A."/>
            <person name="Krull N."/>
            <person name="Liu D.Y."/>
            <person name="Cavanagh H."/>
            <person name="Bos A."/>
            <person name="Gray C.A."/>
            <person name="Murphy B.T."/>
            <person name="Linington R.G."/>
            <person name="Eustaquio A.S."/>
        </authorList>
    </citation>
    <scope>NUCLEOTIDE SEQUENCE [LARGE SCALE GENOMIC DNA]</scope>
    <source>
        <strain evidence="1 2">RL21-008-BIB-A</strain>
    </source>
</reference>